<keyword evidence="2" id="KW-1185">Reference proteome</keyword>
<protein>
    <submittedName>
        <fullName evidence="1">Lipase family protein</fullName>
    </submittedName>
</protein>
<dbReference type="InterPro" id="IPR005152">
    <property type="entry name" value="Lipase_secreted"/>
</dbReference>
<dbReference type="EMBL" id="BAAAUD010000059">
    <property type="protein sequence ID" value="GAA2966766.1"/>
    <property type="molecule type" value="Genomic_DNA"/>
</dbReference>
<evidence type="ECO:0000313" key="1">
    <source>
        <dbReference type="EMBL" id="GAA2966766.1"/>
    </source>
</evidence>
<name>A0ABN3XLP0_9ACTN</name>
<comment type="caution">
    <text evidence="1">The sequence shown here is derived from an EMBL/GenBank/DDBJ whole genome shotgun (WGS) entry which is preliminary data.</text>
</comment>
<dbReference type="InterPro" id="IPR029058">
    <property type="entry name" value="AB_hydrolase_fold"/>
</dbReference>
<dbReference type="PIRSF" id="PIRSF029171">
    <property type="entry name" value="Esterase_LipA"/>
    <property type="match status" value="1"/>
</dbReference>
<dbReference type="PANTHER" id="PTHR34853">
    <property type="match status" value="1"/>
</dbReference>
<dbReference type="Proteomes" id="UP001500403">
    <property type="component" value="Unassembled WGS sequence"/>
</dbReference>
<proteinExistence type="predicted"/>
<gene>
    <name evidence="1" type="ORF">GCM10010446_60560</name>
</gene>
<dbReference type="Pfam" id="PF03583">
    <property type="entry name" value="LIP"/>
    <property type="match status" value="1"/>
</dbReference>
<organism evidence="1 2">
    <name type="scientific">Streptomyces enissocaesilis</name>
    <dbReference type="NCBI Taxonomy" id="332589"/>
    <lineage>
        <taxon>Bacteria</taxon>
        <taxon>Bacillati</taxon>
        <taxon>Actinomycetota</taxon>
        <taxon>Actinomycetes</taxon>
        <taxon>Kitasatosporales</taxon>
        <taxon>Streptomycetaceae</taxon>
        <taxon>Streptomyces</taxon>
        <taxon>Streptomyces rochei group</taxon>
    </lineage>
</organism>
<reference evidence="1 2" key="1">
    <citation type="journal article" date="2019" name="Int. J. Syst. Evol. Microbiol.">
        <title>The Global Catalogue of Microorganisms (GCM) 10K type strain sequencing project: providing services to taxonomists for standard genome sequencing and annotation.</title>
        <authorList>
            <consortium name="The Broad Institute Genomics Platform"/>
            <consortium name="The Broad Institute Genome Sequencing Center for Infectious Disease"/>
            <person name="Wu L."/>
            <person name="Ma J."/>
        </authorList>
    </citation>
    <scope>NUCLEOTIDE SEQUENCE [LARGE SCALE GENOMIC DNA]</scope>
    <source>
        <strain evidence="1 2">JCM 9088</strain>
    </source>
</reference>
<sequence>MRGMIFGVVRGVCVVLLGDSAGAVEVPEGVGFFVPPAPLAGREHGEVIWSRPLAGPAALEEAARNELVLYRSEAVDGTPIAVSGVIALPQGEPPTGGFPIVSWAHGTLGLADEGAPTRDGEDIARSLPEHHLINQAPHALLNAFLARGWAVAMTDYEGLGTPGVHPYLLGQSEARGVLDIARAARGLHPEISERLAVVGHSQGGQAALFAAHHAPEWTPELDLRAVVALAPASHVTASVLQGAKAAVTFPGFAFTPLLLTGAVVGSRAGATSRGTPIDPAQVLTDEAFKLFGDSDKTRVELSRPDSWGGILGTDQFRGDIVNTPNDHQREFLRQLDLTNPALKIPAPIRIAHAQPDTRVAIAGTNTLVGELGALGNDVTYRIHPKTSDRAGLGPHFGVLDTDSTDMTAWLGQHL</sequence>
<accession>A0ABN3XLP0</accession>
<dbReference type="PANTHER" id="PTHR34853:SF1">
    <property type="entry name" value="LIPASE 5"/>
    <property type="match status" value="1"/>
</dbReference>
<evidence type="ECO:0000313" key="2">
    <source>
        <dbReference type="Proteomes" id="UP001500403"/>
    </source>
</evidence>
<dbReference type="SUPFAM" id="SSF53474">
    <property type="entry name" value="alpha/beta-Hydrolases"/>
    <property type="match status" value="1"/>
</dbReference>
<dbReference type="Gene3D" id="3.40.50.1820">
    <property type="entry name" value="alpha/beta hydrolase"/>
    <property type="match status" value="1"/>
</dbReference>